<feature type="region of interest" description="Disordered" evidence="1">
    <location>
        <begin position="1"/>
        <end position="38"/>
    </location>
</feature>
<accession>A0A8K0D9Q7</accession>
<dbReference type="AlphaFoldDB" id="A0A8K0D9Q7"/>
<comment type="caution">
    <text evidence="2">The sequence shown here is derived from an EMBL/GenBank/DDBJ whole genome shotgun (WGS) entry which is preliminary data.</text>
</comment>
<gene>
    <name evidence="2" type="ORF">ILUMI_04023</name>
</gene>
<sequence>MGKESVTHDLSKKTGERGMVKKDNKKEQGEEDRRQDDGMKWRRDLKQLKITRWKERALNKNEWRRTIDQAMGLLCSTKILTFYV</sequence>
<protein>
    <submittedName>
        <fullName evidence="2">Uncharacterized protein</fullName>
    </submittedName>
</protein>
<evidence type="ECO:0000313" key="2">
    <source>
        <dbReference type="EMBL" id="KAF2902165.1"/>
    </source>
</evidence>
<name>A0A8K0D9Q7_IGNLU</name>
<reference evidence="2" key="1">
    <citation type="submission" date="2019-08" db="EMBL/GenBank/DDBJ databases">
        <title>The genome of the North American firefly Photinus pyralis.</title>
        <authorList>
            <consortium name="Photinus pyralis genome working group"/>
            <person name="Fallon T.R."/>
            <person name="Sander Lower S.E."/>
            <person name="Weng J.-K."/>
        </authorList>
    </citation>
    <scope>NUCLEOTIDE SEQUENCE</scope>
    <source>
        <strain evidence="2">TRF0915ILg1</strain>
        <tissue evidence="2">Whole body</tissue>
    </source>
</reference>
<dbReference type="EMBL" id="VTPC01001382">
    <property type="protein sequence ID" value="KAF2902165.1"/>
    <property type="molecule type" value="Genomic_DNA"/>
</dbReference>
<keyword evidence="3" id="KW-1185">Reference proteome</keyword>
<proteinExistence type="predicted"/>
<dbReference type="Proteomes" id="UP000801492">
    <property type="component" value="Unassembled WGS sequence"/>
</dbReference>
<organism evidence="2 3">
    <name type="scientific">Ignelater luminosus</name>
    <name type="common">Cucubano</name>
    <name type="synonym">Pyrophorus luminosus</name>
    <dbReference type="NCBI Taxonomy" id="2038154"/>
    <lineage>
        <taxon>Eukaryota</taxon>
        <taxon>Metazoa</taxon>
        <taxon>Ecdysozoa</taxon>
        <taxon>Arthropoda</taxon>
        <taxon>Hexapoda</taxon>
        <taxon>Insecta</taxon>
        <taxon>Pterygota</taxon>
        <taxon>Neoptera</taxon>
        <taxon>Endopterygota</taxon>
        <taxon>Coleoptera</taxon>
        <taxon>Polyphaga</taxon>
        <taxon>Elateriformia</taxon>
        <taxon>Elateroidea</taxon>
        <taxon>Elateridae</taxon>
        <taxon>Agrypninae</taxon>
        <taxon>Pyrophorini</taxon>
        <taxon>Ignelater</taxon>
    </lineage>
</organism>
<evidence type="ECO:0000256" key="1">
    <source>
        <dbReference type="SAM" id="MobiDB-lite"/>
    </source>
</evidence>
<evidence type="ECO:0000313" key="3">
    <source>
        <dbReference type="Proteomes" id="UP000801492"/>
    </source>
</evidence>